<reference evidence="4" key="1">
    <citation type="journal article" date="2019" name="Int. J. Syst. Evol. Microbiol.">
        <title>The Global Catalogue of Microorganisms (GCM) 10K type strain sequencing project: providing services to taxonomists for standard genome sequencing and annotation.</title>
        <authorList>
            <consortium name="The Broad Institute Genomics Platform"/>
            <consortium name="The Broad Institute Genome Sequencing Center for Infectious Disease"/>
            <person name="Wu L."/>
            <person name="Ma J."/>
        </authorList>
    </citation>
    <scope>NUCLEOTIDE SEQUENCE [LARGE SCALE GENOMIC DNA]</scope>
    <source>
        <strain evidence="4">TISTR 1514</strain>
    </source>
</reference>
<name>A0ABW5UWM1_9MICO</name>
<dbReference type="RefSeq" id="WP_235619843.1">
    <property type="nucleotide sequence ID" value="NZ_JBHUNE010000003.1"/>
</dbReference>
<evidence type="ECO:0000259" key="2">
    <source>
        <dbReference type="Pfam" id="PF13400"/>
    </source>
</evidence>
<feature type="transmembrane region" description="Helical" evidence="1">
    <location>
        <begin position="12"/>
        <end position="35"/>
    </location>
</feature>
<accession>A0ABW5UWM1</accession>
<evidence type="ECO:0000256" key="1">
    <source>
        <dbReference type="SAM" id="Phobius"/>
    </source>
</evidence>
<dbReference type="Pfam" id="PF13400">
    <property type="entry name" value="Tad"/>
    <property type="match status" value="1"/>
</dbReference>
<evidence type="ECO:0000313" key="3">
    <source>
        <dbReference type="EMBL" id="MFD2757829.1"/>
    </source>
</evidence>
<feature type="domain" description="Putative Flp pilus-assembly TadG-like N-terminal" evidence="2">
    <location>
        <begin position="6"/>
        <end position="52"/>
    </location>
</feature>
<sequence>MRSERGSGTVLAVAIIGATVSLAVALCLVLGAFVAHTRASVAADAAALAAADSASGRIPGDACGRAAAIAAEHRVTLTGCDAGRTETFVTVTTTFGAFTIGASSRAGLPSSFP</sequence>
<keyword evidence="4" id="KW-1185">Reference proteome</keyword>
<protein>
    <submittedName>
        <fullName evidence="3">Rv3654c family TadE-like protein</fullName>
    </submittedName>
</protein>
<dbReference type="Proteomes" id="UP001597492">
    <property type="component" value="Unassembled WGS sequence"/>
</dbReference>
<keyword evidence="1" id="KW-1133">Transmembrane helix</keyword>
<dbReference type="InterPro" id="IPR021202">
    <property type="entry name" value="Rv3654c-like"/>
</dbReference>
<dbReference type="NCBIfam" id="TIGR03816">
    <property type="entry name" value="tadE_like_DECH"/>
    <property type="match status" value="1"/>
</dbReference>
<keyword evidence="1" id="KW-0812">Transmembrane</keyword>
<proteinExistence type="predicted"/>
<gene>
    <name evidence="3" type="ORF">ACFSW7_05500</name>
</gene>
<dbReference type="InterPro" id="IPR028087">
    <property type="entry name" value="Tad_N"/>
</dbReference>
<dbReference type="EMBL" id="JBHUNE010000003">
    <property type="protein sequence ID" value="MFD2757829.1"/>
    <property type="molecule type" value="Genomic_DNA"/>
</dbReference>
<comment type="caution">
    <text evidence="3">The sequence shown here is derived from an EMBL/GenBank/DDBJ whole genome shotgun (WGS) entry which is preliminary data.</text>
</comment>
<keyword evidence="1" id="KW-0472">Membrane</keyword>
<organism evidence="3 4">
    <name type="scientific">Gulosibacter faecalis</name>
    <dbReference type="NCBI Taxonomy" id="272240"/>
    <lineage>
        <taxon>Bacteria</taxon>
        <taxon>Bacillati</taxon>
        <taxon>Actinomycetota</taxon>
        <taxon>Actinomycetes</taxon>
        <taxon>Micrococcales</taxon>
        <taxon>Microbacteriaceae</taxon>
        <taxon>Gulosibacter</taxon>
    </lineage>
</organism>
<evidence type="ECO:0000313" key="4">
    <source>
        <dbReference type="Proteomes" id="UP001597492"/>
    </source>
</evidence>